<dbReference type="AlphaFoldDB" id="A0A226CVC6"/>
<sequence length="228" mass="25575">KELDNGCPSAEGQIGESSQVQVIQLEADPRIESLLTEFRKFQEESLRNQHLLLERVANLEKLVIKSTRIAAANYPITNINWPAKTLYELEEIEALLKNPLTYNQEISLLSKNNGNGLAPDVYAMLHSMITNDLRSKIRFTDKSKKIPFENRLSAKLVRDAIKSGDSYTTVKDSQINHQMGCWFRMKIKTKINNADITPNTETSSRESTSASTETDTDSIPAATSSQAQ</sequence>
<organism evidence="2 3">
    <name type="scientific">Folsomia candida</name>
    <name type="common">Springtail</name>
    <dbReference type="NCBI Taxonomy" id="158441"/>
    <lineage>
        <taxon>Eukaryota</taxon>
        <taxon>Metazoa</taxon>
        <taxon>Ecdysozoa</taxon>
        <taxon>Arthropoda</taxon>
        <taxon>Hexapoda</taxon>
        <taxon>Collembola</taxon>
        <taxon>Entomobryomorpha</taxon>
        <taxon>Isotomoidea</taxon>
        <taxon>Isotomidae</taxon>
        <taxon>Proisotominae</taxon>
        <taxon>Folsomia</taxon>
    </lineage>
</organism>
<feature type="non-terminal residue" evidence="2">
    <location>
        <position position="1"/>
    </location>
</feature>
<accession>A0A226CVC6</accession>
<dbReference type="EMBL" id="LNIX01000077">
    <property type="protein sequence ID" value="OXA36710.1"/>
    <property type="molecule type" value="Genomic_DNA"/>
</dbReference>
<evidence type="ECO:0000313" key="3">
    <source>
        <dbReference type="Proteomes" id="UP000198287"/>
    </source>
</evidence>
<dbReference type="Proteomes" id="UP000198287">
    <property type="component" value="Unassembled WGS sequence"/>
</dbReference>
<gene>
    <name evidence="2" type="ORF">Fcan01_28518</name>
</gene>
<name>A0A226CVC6_FOLCA</name>
<keyword evidence="3" id="KW-1185">Reference proteome</keyword>
<reference evidence="2 3" key="1">
    <citation type="submission" date="2015-12" db="EMBL/GenBank/DDBJ databases">
        <title>The genome of Folsomia candida.</title>
        <authorList>
            <person name="Faddeeva A."/>
            <person name="Derks M.F."/>
            <person name="Anvar Y."/>
            <person name="Smit S."/>
            <person name="Van Straalen N."/>
            <person name="Roelofs D."/>
        </authorList>
    </citation>
    <scope>NUCLEOTIDE SEQUENCE [LARGE SCALE GENOMIC DNA]</scope>
    <source>
        <strain evidence="2 3">VU population</strain>
        <tissue evidence="2">Whole body</tissue>
    </source>
</reference>
<proteinExistence type="predicted"/>
<protein>
    <submittedName>
        <fullName evidence="2">Urease accessory protein UreF</fullName>
    </submittedName>
</protein>
<evidence type="ECO:0000313" key="2">
    <source>
        <dbReference type="EMBL" id="OXA36710.1"/>
    </source>
</evidence>
<feature type="compositionally biased region" description="Low complexity" evidence="1">
    <location>
        <begin position="200"/>
        <end position="213"/>
    </location>
</feature>
<evidence type="ECO:0000256" key="1">
    <source>
        <dbReference type="SAM" id="MobiDB-lite"/>
    </source>
</evidence>
<feature type="region of interest" description="Disordered" evidence="1">
    <location>
        <begin position="194"/>
        <end position="228"/>
    </location>
</feature>
<comment type="caution">
    <text evidence="2">The sequence shown here is derived from an EMBL/GenBank/DDBJ whole genome shotgun (WGS) entry which is preliminary data.</text>
</comment>
<dbReference type="OrthoDB" id="6784356at2759"/>